<keyword evidence="2" id="KW-1185">Reference proteome</keyword>
<proteinExistence type="predicted"/>
<reference evidence="1 2" key="1">
    <citation type="submission" date="2015-05" db="EMBL/GenBank/DDBJ databases">
        <title>Genome sequencing and analysis of members of genus Stenotrophomonas.</title>
        <authorList>
            <person name="Patil P.P."/>
            <person name="Midha S."/>
            <person name="Patil P.B."/>
        </authorList>
    </citation>
    <scope>NUCLEOTIDE SEQUENCE [LARGE SCALE GENOMIC DNA]</scope>
    <source>
        <strain evidence="1 2">DSM 18929</strain>
    </source>
</reference>
<evidence type="ECO:0000313" key="2">
    <source>
        <dbReference type="Proteomes" id="UP000050864"/>
    </source>
</evidence>
<dbReference type="Proteomes" id="UP000050864">
    <property type="component" value="Unassembled WGS sequence"/>
</dbReference>
<accession>A0A0R0C624</accession>
<dbReference type="AlphaFoldDB" id="A0A0R0C624"/>
<name>A0A0R0C624_9GAMM</name>
<dbReference type="RefSeq" id="WP_057632553.1">
    <property type="nucleotide sequence ID" value="NZ_LDJI01000009.1"/>
</dbReference>
<comment type="caution">
    <text evidence="1">The sequence shown here is derived from an EMBL/GenBank/DDBJ whole genome shotgun (WGS) entry which is preliminary data.</text>
</comment>
<dbReference type="PATRIC" id="fig|405444.3.peg.3719"/>
<protein>
    <submittedName>
        <fullName evidence="1">Uncharacterized protein</fullName>
    </submittedName>
</protein>
<organism evidence="1 2">
    <name type="scientific">Stenotrophomonas humi</name>
    <dbReference type="NCBI Taxonomy" id="405444"/>
    <lineage>
        <taxon>Bacteria</taxon>
        <taxon>Pseudomonadati</taxon>
        <taxon>Pseudomonadota</taxon>
        <taxon>Gammaproteobacteria</taxon>
        <taxon>Lysobacterales</taxon>
        <taxon>Lysobacteraceae</taxon>
        <taxon>Stenotrophomonas</taxon>
    </lineage>
</organism>
<dbReference type="EMBL" id="LDJI01000009">
    <property type="protein sequence ID" value="KRG65177.1"/>
    <property type="molecule type" value="Genomic_DNA"/>
</dbReference>
<evidence type="ECO:0000313" key="1">
    <source>
        <dbReference type="EMBL" id="KRG65177.1"/>
    </source>
</evidence>
<sequence>MKPNPEVLGIVEGLREQVLRGEVKGLFVLAQMRDGEYACDYFTPDVGDLRLELGSEIMRMGSE</sequence>
<gene>
    <name evidence="1" type="ORF">ABB26_05045</name>
</gene>